<reference evidence="3 4" key="1">
    <citation type="submission" date="2019-03" db="EMBL/GenBank/DDBJ databases">
        <authorList>
            <person name="Che Y."/>
            <person name="Zhou L."/>
        </authorList>
    </citation>
    <scope>NUCLEOTIDE SEQUENCE [LARGE SCALE GENOMIC DNA]</scope>
    <source>
        <strain evidence="3 4">AIFJ1607</strain>
    </source>
</reference>
<keyword evidence="2" id="KW-0472">Membrane</keyword>
<keyword evidence="1" id="KW-0175">Coiled coil</keyword>
<accession>A0A4P7CHS7</accession>
<evidence type="ECO:0000256" key="1">
    <source>
        <dbReference type="SAM" id="Coils"/>
    </source>
</evidence>
<dbReference type="EMBL" id="CP038145">
    <property type="protein sequence ID" value="QBQ63635.1"/>
    <property type="molecule type" value="Genomic_DNA"/>
</dbReference>
<keyword evidence="2" id="KW-1133">Transmembrane helix</keyword>
<dbReference type="Proteomes" id="UP000294444">
    <property type="component" value="Chromosome"/>
</dbReference>
<dbReference type="RefSeq" id="WP_162856523.1">
    <property type="nucleotide sequence ID" value="NZ_CP038145.1"/>
</dbReference>
<organism evidence="3 4">
    <name type="scientific">Actinobacillus indolicus</name>
    <dbReference type="NCBI Taxonomy" id="51049"/>
    <lineage>
        <taxon>Bacteria</taxon>
        <taxon>Pseudomonadati</taxon>
        <taxon>Pseudomonadota</taxon>
        <taxon>Gammaproteobacteria</taxon>
        <taxon>Pasteurellales</taxon>
        <taxon>Pasteurellaceae</taxon>
        <taxon>Actinobacillus</taxon>
    </lineage>
</organism>
<sequence>MIDFVRDTLPFLYNISEQKLLVGSIITIFVLGLIATRDLFISVGWIVLSAIIYGVTYYFLDGFKLVDAVSVLLFGIIVLVIISLISGIVMTITNKIKVKAKAERIAREEAEEAERIAREEAEEAERIAREEAEEAERIARKEAQEAERERQEKICPACGAEDAIHRLKDADIWKPYVFKGMTTIKGRRMEYFQRTVDRIKGCNQCDYREVIKSDTYDYTVREMADDGYECPKCDTKNAIYLKGVEVKDRYASSREVEETTSRGSKTRYIKVMKILEEETYACKNCDFTSVASVAKDLE</sequence>
<protein>
    <submittedName>
        <fullName evidence="3">Uncharacterized protein</fullName>
    </submittedName>
</protein>
<evidence type="ECO:0000313" key="4">
    <source>
        <dbReference type="Proteomes" id="UP000294444"/>
    </source>
</evidence>
<feature type="transmembrane region" description="Helical" evidence="2">
    <location>
        <begin position="20"/>
        <end position="36"/>
    </location>
</feature>
<evidence type="ECO:0000313" key="3">
    <source>
        <dbReference type="EMBL" id="QBQ63635.1"/>
    </source>
</evidence>
<keyword evidence="4" id="KW-1185">Reference proteome</keyword>
<proteinExistence type="predicted"/>
<gene>
    <name evidence="3" type="ORF">EXH44_05020</name>
</gene>
<name>A0A4P7CHS7_9PAST</name>
<keyword evidence="2" id="KW-0812">Transmembrane</keyword>
<dbReference type="KEGG" id="aio:EXH44_05020"/>
<feature type="transmembrane region" description="Helical" evidence="2">
    <location>
        <begin position="43"/>
        <end position="60"/>
    </location>
</feature>
<evidence type="ECO:0000256" key="2">
    <source>
        <dbReference type="SAM" id="Phobius"/>
    </source>
</evidence>
<dbReference type="AlphaFoldDB" id="A0A4P7CHS7"/>
<feature type="coiled-coil region" evidence="1">
    <location>
        <begin position="99"/>
        <end position="152"/>
    </location>
</feature>
<feature type="transmembrane region" description="Helical" evidence="2">
    <location>
        <begin position="72"/>
        <end position="92"/>
    </location>
</feature>